<evidence type="ECO:0000256" key="2">
    <source>
        <dbReference type="ARBA" id="ARBA00022475"/>
    </source>
</evidence>
<keyword evidence="11" id="KW-1185">Reference proteome</keyword>
<evidence type="ECO:0000256" key="4">
    <source>
        <dbReference type="ARBA" id="ARBA00022679"/>
    </source>
</evidence>
<protein>
    <submittedName>
        <fullName evidence="10">Phospholipid carrier-dependent glycosyltransferase</fullName>
    </submittedName>
</protein>
<feature type="transmembrane region" description="Helical" evidence="8">
    <location>
        <begin position="263"/>
        <end position="288"/>
    </location>
</feature>
<proteinExistence type="predicted"/>
<evidence type="ECO:0000256" key="7">
    <source>
        <dbReference type="ARBA" id="ARBA00023136"/>
    </source>
</evidence>
<keyword evidence="2" id="KW-1003">Cell membrane</keyword>
<feature type="transmembrane region" description="Helical" evidence="8">
    <location>
        <begin position="300"/>
        <end position="316"/>
    </location>
</feature>
<evidence type="ECO:0000256" key="6">
    <source>
        <dbReference type="ARBA" id="ARBA00022989"/>
    </source>
</evidence>
<feature type="transmembrane region" description="Helical" evidence="8">
    <location>
        <begin position="119"/>
        <end position="136"/>
    </location>
</feature>
<organism evidence="10 11">
    <name type="scientific">Ancylomarina longa</name>
    <dbReference type="NCBI Taxonomy" id="2487017"/>
    <lineage>
        <taxon>Bacteria</taxon>
        <taxon>Pseudomonadati</taxon>
        <taxon>Bacteroidota</taxon>
        <taxon>Bacteroidia</taxon>
        <taxon>Marinilabiliales</taxon>
        <taxon>Marinifilaceae</taxon>
        <taxon>Ancylomarina</taxon>
    </lineage>
</organism>
<dbReference type="GO" id="GO:0010041">
    <property type="term" value="P:response to iron(III) ion"/>
    <property type="evidence" value="ECO:0007669"/>
    <property type="project" value="TreeGrafter"/>
</dbReference>
<feature type="transmembrane region" description="Helical" evidence="8">
    <location>
        <begin position="142"/>
        <end position="158"/>
    </location>
</feature>
<dbReference type="GO" id="GO:0009103">
    <property type="term" value="P:lipopolysaccharide biosynthetic process"/>
    <property type="evidence" value="ECO:0007669"/>
    <property type="project" value="UniProtKB-ARBA"/>
</dbReference>
<dbReference type="PANTHER" id="PTHR33908">
    <property type="entry name" value="MANNOSYLTRANSFERASE YKCB-RELATED"/>
    <property type="match status" value="1"/>
</dbReference>
<dbReference type="InterPro" id="IPR050297">
    <property type="entry name" value="LipidA_mod_glycosyltrf_83"/>
</dbReference>
<feature type="transmembrane region" description="Helical" evidence="8">
    <location>
        <begin position="362"/>
        <end position="382"/>
    </location>
</feature>
<evidence type="ECO:0000256" key="8">
    <source>
        <dbReference type="SAM" id="Phobius"/>
    </source>
</evidence>
<sequence>MKLETLFENKSYLHLLLLFILCYFAFFIFSDTFFVNIMEARNFVTAREMIAKGNWLVPSMNGELRLAKPPLPTWITALFGMYFGIENLSLLRFPAGVMGILMVVFMYRFTLSLNGKRSAAFINSLVLLSSFYVLYMSRTGTWDIYCHSFMLGAIWLLFEGWKTENKNWNYFIGAGVLLGLSFLSKGPVAFFALFLPFLIAYCWVYGGKVILRKWQPFVLALFIFALISFWWPVYIAVAHAQEAAAIAKLESGSWINRHVRPFYYYWNFPIQSGIWTLVIASGLLVPYALKRFESKKEYKFALIWTLSAVVLLSLFPEKKDRYLLPVMLPSAILAGQVLQHLIKVFQNKTADKWDRLVWGVNFWLIAIVTLALPIAVYMLFYQKGDMPLAQFIVFSVFCEALFVYLLSCWKKKSVRGFILSMVALMALAEIFIIPNTKGIVNRNPDFKNIREVRNITAIQDLNYYSIGKEGFRIELVWEVGKEVKAWNFDGSNNIPEHKAFVVFSSTPPESVIPKEIQARVNIETLEFYDYNRYSKGRHRNKPHFQKYVSVITPMPDL</sequence>
<dbReference type="AlphaFoldDB" id="A0A434AWJ5"/>
<dbReference type="Proteomes" id="UP000282985">
    <property type="component" value="Unassembled WGS sequence"/>
</dbReference>
<dbReference type="GO" id="GO:0016763">
    <property type="term" value="F:pentosyltransferase activity"/>
    <property type="evidence" value="ECO:0007669"/>
    <property type="project" value="TreeGrafter"/>
</dbReference>
<keyword evidence="5 8" id="KW-0812">Transmembrane</keyword>
<comment type="subcellular location">
    <subcellularLocation>
        <location evidence="1">Cell membrane</location>
        <topology evidence="1">Multi-pass membrane protein</topology>
    </subcellularLocation>
</comment>
<keyword evidence="6 8" id="KW-1133">Transmembrane helix</keyword>
<comment type="caution">
    <text evidence="10">The sequence shown here is derived from an EMBL/GenBank/DDBJ whole genome shotgun (WGS) entry which is preliminary data.</text>
</comment>
<keyword evidence="7 8" id="KW-0472">Membrane</keyword>
<feature type="transmembrane region" description="Helical" evidence="8">
    <location>
        <begin position="388"/>
        <end position="407"/>
    </location>
</feature>
<dbReference type="GO" id="GO:0005886">
    <property type="term" value="C:plasma membrane"/>
    <property type="evidence" value="ECO:0007669"/>
    <property type="project" value="UniProtKB-SubCell"/>
</dbReference>
<evidence type="ECO:0000256" key="5">
    <source>
        <dbReference type="ARBA" id="ARBA00022692"/>
    </source>
</evidence>
<feature type="transmembrane region" description="Helical" evidence="8">
    <location>
        <begin position="218"/>
        <end position="237"/>
    </location>
</feature>
<keyword evidence="3" id="KW-0328">Glycosyltransferase</keyword>
<evidence type="ECO:0000256" key="3">
    <source>
        <dbReference type="ARBA" id="ARBA00022676"/>
    </source>
</evidence>
<evidence type="ECO:0000256" key="1">
    <source>
        <dbReference type="ARBA" id="ARBA00004651"/>
    </source>
</evidence>
<accession>A0A434AWJ5</accession>
<dbReference type="Pfam" id="PF13231">
    <property type="entry name" value="PMT_2"/>
    <property type="match status" value="1"/>
</dbReference>
<evidence type="ECO:0000313" key="11">
    <source>
        <dbReference type="Proteomes" id="UP000282985"/>
    </source>
</evidence>
<gene>
    <name evidence="10" type="ORF">DLK05_06470</name>
</gene>
<reference evidence="10 11" key="1">
    <citation type="submission" date="2018-11" db="EMBL/GenBank/DDBJ databases">
        <title>Parancylomarina longa gen. nov., sp. nov., isolated from sediments of southern Okinawa.</title>
        <authorList>
            <person name="Fu T."/>
        </authorList>
    </citation>
    <scope>NUCLEOTIDE SEQUENCE [LARGE SCALE GENOMIC DNA]</scope>
    <source>
        <strain evidence="10 11">T3-2 S1-C</strain>
    </source>
</reference>
<feature type="transmembrane region" description="Helical" evidence="8">
    <location>
        <begin position="322"/>
        <end position="342"/>
    </location>
</feature>
<name>A0A434AWJ5_9BACT</name>
<evidence type="ECO:0000313" key="10">
    <source>
        <dbReference type="EMBL" id="RUT78777.1"/>
    </source>
</evidence>
<feature type="transmembrane region" description="Helical" evidence="8">
    <location>
        <begin position="189"/>
        <end position="206"/>
    </location>
</feature>
<dbReference type="EMBL" id="RJJX01000006">
    <property type="protein sequence ID" value="RUT78777.1"/>
    <property type="molecule type" value="Genomic_DNA"/>
</dbReference>
<feature type="domain" description="Glycosyltransferase RgtA/B/C/D-like" evidence="9">
    <location>
        <begin position="68"/>
        <end position="231"/>
    </location>
</feature>
<feature type="transmembrane region" description="Helical" evidence="8">
    <location>
        <begin position="89"/>
        <end position="107"/>
    </location>
</feature>
<dbReference type="PANTHER" id="PTHR33908:SF3">
    <property type="entry name" value="UNDECAPRENYL PHOSPHATE-ALPHA-4-AMINO-4-DEOXY-L-ARABINOSE ARABINOSYL TRANSFERASE"/>
    <property type="match status" value="1"/>
</dbReference>
<evidence type="ECO:0000259" key="9">
    <source>
        <dbReference type="Pfam" id="PF13231"/>
    </source>
</evidence>
<dbReference type="RefSeq" id="WP_127343174.1">
    <property type="nucleotide sequence ID" value="NZ_RJJX01000006.1"/>
</dbReference>
<dbReference type="InterPro" id="IPR038731">
    <property type="entry name" value="RgtA/B/C-like"/>
</dbReference>
<dbReference type="OrthoDB" id="8353433at2"/>
<feature type="transmembrane region" description="Helical" evidence="8">
    <location>
        <begin position="12"/>
        <end position="29"/>
    </location>
</feature>
<feature type="transmembrane region" description="Helical" evidence="8">
    <location>
        <begin position="414"/>
        <end position="433"/>
    </location>
</feature>
<keyword evidence="4 10" id="KW-0808">Transferase</keyword>